<dbReference type="InterPro" id="IPR050143">
    <property type="entry name" value="TRIM/RBCC"/>
</dbReference>
<evidence type="ECO:0000256" key="1">
    <source>
        <dbReference type="SAM" id="Coils"/>
    </source>
</evidence>
<keyword evidence="4" id="KW-1185">Reference proteome</keyword>
<dbReference type="EMBL" id="AKHW03003137">
    <property type="protein sequence ID" value="KYO35653.1"/>
    <property type="molecule type" value="Genomic_DNA"/>
</dbReference>
<gene>
    <name evidence="3" type="ORF">Y1Q_0011123</name>
</gene>
<proteinExistence type="predicted"/>
<feature type="coiled-coil region" evidence="1">
    <location>
        <begin position="124"/>
        <end position="151"/>
    </location>
</feature>
<organism evidence="3 4">
    <name type="scientific">Alligator mississippiensis</name>
    <name type="common">American alligator</name>
    <dbReference type="NCBI Taxonomy" id="8496"/>
    <lineage>
        <taxon>Eukaryota</taxon>
        <taxon>Metazoa</taxon>
        <taxon>Chordata</taxon>
        <taxon>Craniata</taxon>
        <taxon>Vertebrata</taxon>
        <taxon>Euteleostomi</taxon>
        <taxon>Archelosauria</taxon>
        <taxon>Archosauria</taxon>
        <taxon>Crocodylia</taxon>
        <taxon>Alligatoridae</taxon>
        <taxon>Alligatorinae</taxon>
        <taxon>Alligator</taxon>
    </lineage>
</organism>
<reference evidence="3 4" key="1">
    <citation type="journal article" date="2012" name="Genome Biol.">
        <title>Sequencing three crocodilian genomes to illuminate the evolution of archosaurs and amniotes.</title>
        <authorList>
            <person name="St John J.A."/>
            <person name="Braun E.L."/>
            <person name="Isberg S.R."/>
            <person name="Miles L.G."/>
            <person name="Chong A.Y."/>
            <person name="Gongora J."/>
            <person name="Dalzell P."/>
            <person name="Moran C."/>
            <person name="Bed'hom B."/>
            <person name="Abzhanov A."/>
            <person name="Burgess S.C."/>
            <person name="Cooksey A.M."/>
            <person name="Castoe T.A."/>
            <person name="Crawford N.G."/>
            <person name="Densmore L.D."/>
            <person name="Drew J.C."/>
            <person name="Edwards S.V."/>
            <person name="Faircloth B.C."/>
            <person name="Fujita M.K."/>
            <person name="Greenwold M.J."/>
            <person name="Hoffmann F.G."/>
            <person name="Howard J.M."/>
            <person name="Iguchi T."/>
            <person name="Janes D.E."/>
            <person name="Khan S.Y."/>
            <person name="Kohno S."/>
            <person name="de Koning A.J."/>
            <person name="Lance S.L."/>
            <person name="McCarthy F.M."/>
            <person name="McCormack J.E."/>
            <person name="Merchant M.E."/>
            <person name="Peterson D.G."/>
            <person name="Pollock D.D."/>
            <person name="Pourmand N."/>
            <person name="Raney B.J."/>
            <person name="Roessler K.A."/>
            <person name="Sanford J.R."/>
            <person name="Sawyer R.H."/>
            <person name="Schmidt C.J."/>
            <person name="Triplett E.W."/>
            <person name="Tuberville T.D."/>
            <person name="Venegas-Anaya M."/>
            <person name="Howard J.T."/>
            <person name="Jarvis E.D."/>
            <person name="Guillette L.J.Jr."/>
            <person name="Glenn T.C."/>
            <person name="Green R.E."/>
            <person name="Ray D.A."/>
        </authorList>
    </citation>
    <scope>NUCLEOTIDE SEQUENCE [LARGE SCALE GENOMIC DNA]</scope>
    <source>
        <strain evidence="3">KSC_2009_1</strain>
    </source>
</reference>
<feature type="region of interest" description="Disordered" evidence="2">
    <location>
        <begin position="99"/>
        <end position="123"/>
    </location>
</feature>
<sequence length="247" mass="27879">MASASSSEEGQEADAHPPCLESPAEHVPITGRLNSCISRTREDCGRPRNADVPIHKAQIRKGNFQLKLQVASIVEKIHLLGLEGTENVCVRREEALTWKDSRESPGVTSDPSCTPQPGPAGPMEEAAQECKEEIQSRLEDFKKQREELLGLKRAGRRSLEYLKQTDAERQKIASKFQRLHQFLEEQEQLLLARLGDVDRQIARRHKEHATKLAGEISLLNVLITDAERKCQQPATEFLQLYMALRLK</sequence>
<dbReference type="Proteomes" id="UP000050525">
    <property type="component" value="Unassembled WGS sequence"/>
</dbReference>
<evidence type="ECO:0000313" key="4">
    <source>
        <dbReference type="Proteomes" id="UP000050525"/>
    </source>
</evidence>
<evidence type="ECO:0000313" key="3">
    <source>
        <dbReference type="EMBL" id="KYO35653.1"/>
    </source>
</evidence>
<name>A0A151NFS0_ALLMI</name>
<accession>A0A151NFS0</accession>
<dbReference type="AlphaFoldDB" id="A0A151NFS0"/>
<protein>
    <submittedName>
        <fullName evidence="3">Uncharacterized protein</fullName>
    </submittedName>
</protein>
<comment type="caution">
    <text evidence="3">The sequence shown here is derived from an EMBL/GenBank/DDBJ whole genome shotgun (WGS) entry which is preliminary data.</text>
</comment>
<dbReference type="PANTHER" id="PTHR24103">
    <property type="entry name" value="E3 UBIQUITIN-PROTEIN LIGASE TRIM"/>
    <property type="match status" value="1"/>
</dbReference>
<feature type="region of interest" description="Disordered" evidence="2">
    <location>
        <begin position="1"/>
        <end position="26"/>
    </location>
</feature>
<keyword evidence="1" id="KW-0175">Coiled coil</keyword>
<evidence type="ECO:0000256" key="2">
    <source>
        <dbReference type="SAM" id="MobiDB-lite"/>
    </source>
</evidence>